<reference evidence="2 4" key="3">
    <citation type="submission" date="2019-07" db="EMBL/GenBank/DDBJ databases">
        <authorList>
            <person name="Jastrzebski P J."/>
            <person name="Paukszto L."/>
            <person name="Jastrzebski P J."/>
        </authorList>
    </citation>
    <scope>NUCLEOTIDE SEQUENCE [LARGE SCALE GENOMIC DNA]</scope>
    <source>
        <strain evidence="2 4">WMS-il1</strain>
    </source>
</reference>
<dbReference type="WBParaSite" id="HDID_0000062401-mRNA-1">
    <property type="protein sequence ID" value="HDID_0000062401-mRNA-1"/>
    <property type="gene ID" value="HDID_0000062401"/>
</dbReference>
<name>A0A0R3S8W2_HYMDI</name>
<proteinExistence type="predicted"/>
<dbReference type="Proteomes" id="UP000274504">
    <property type="component" value="Unassembled WGS sequence"/>
</dbReference>
<evidence type="ECO:0000313" key="5">
    <source>
        <dbReference type="WBParaSite" id="HDID_0000062401-mRNA-1"/>
    </source>
</evidence>
<dbReference type="AlphaFoldDB" id="A0A0R3S8W2"/>
<organism evidence="5">
    <name type="scientific">Hymenolepis diminuta</name>
    <name type="common">Rat tapeworm</name>
    <dbReference type="NCBI Taxonomy" id="6216"/>
    <lineage>
        <taxon>Eukaryota</taxon>
        <taxon>Metazoa</taxon>
        <taxon>Spiralia</taxon>
        <taxon>Lophotrochozoa</taxon>
        <taxon>Platyhelminthes</taxon>
        <taxon>Cestoda</taxon>
        <taxon>Eucestoda</taxon>
        <taxon>Cyclophyllidea</taxon>
        <taxon>Hymenolepididae</taxon>
        <taxon>Hymenolepis</taxon>
    </lineage>
</organism>
<dbReference type="EMBL" id="CABIJS010000719">
    <property type="protein sequence ID" value="VUZ57590.1"/>
    <property type="molecule type" value="Genomic_DNA"/>
</dbReference>
<dbReference type="Proteomes" id="UP000321570">
    <property type="component" value="Unassembled WGS sequence"/>
</dbReference>
<reference evidence="5" key="1">
    <citation type="submission" date="2017-02" db="UniProtKB">
        <authorList>
            <consortium name="WormBaseParasite"/>
        </authorList>
    </citation>
    <scope>IDENTIFICATION</scope>
</reference>
<keyword evidence="4" id="KW-1185">Reference proteome</keyword>
<reference evidence="1 3" key="2">
    <citation type="submission" date="2018-11" db="EMBL/GenBank/DDBJ databases">
        <authorList>
            <consortium name="Pathogen Informatics"/>
        </authorList>
    </citation>
    <scope>NUCLEOTIDE SEQUENCE [LARGE SCALE GENOMIC DNA]</scope>
</reference>
<evidence type="ECO:0000313" key="4">
    <source>
        <dbReference type="Proteomes" id="UP000321570"/>
    </source>
</evidence>
<evidence type="ECO:0000313" key="3">
    <source>
        <dbReference type="Proteomes" id="UP000274504"/>
    </source>
</evidence>
<sequence length="104" mass="11606">MSPTSDAATVSALDYIFMTHPHPMKDGELSEELLTGRAVRTLTFYEPKSKTNEPAKSHKKDAFSRSVLSFSLLEVMEVIALLDIRNLGTICLSYQKAIYDGKTH</sequence>
<evidence type="ECO:0000313" key="2">
    <source>
        <dbReference type="EMBL" id="VUZ57590.1"/>
    </source>
</evidence>
<accession>A0A0R3S8W2</accession>
<dbReference type="EMBL" id="UYSG01000085">
    <property type="protein sequence ID" value="VDL17068.1"/>
    <property type="molecule type" value="Genomic_DNA"/>
</dbReference>
<protein>
    <submittedName>
        <fullName evidence="5">F-box domain-containing protein</fullName>
    </submittedName>
</protein>
<gene>
    <name evidence="1" type="ORF">HDID_LOCUS625</name>
    <name evidence="2" type="ORF">WMSIL1_LOCUS15082</name>
</gene>
<evidence type="ECO:0000313" key="1">
    <source>
        <dbReference type="EMBL" id="VDL17068.1"/>
    </source>
</evidence>